<name>A0ABV1FQN9_9BACT</name>
<evidence type="ECO:0000256" key="2">
    <source>
        <dbReference type="ARBA" id="ARBA00012224"/>
    </source>
</evidence>
<evidence type="ECO:0000313" key="8">
    <source>
        <dbReference type="Proteomes" id="UP001487296"/>
    </source>
</evidence>
<dbReference type="Proteomes" id="UP001487296">
    <property type="component" value="Unassembled WGS sequence"/>
</dbReference>
<sequence length="389" mass="44328">MKNYDFSKVIDRRHSGSVKWDHFADDEVLPLWVADMDFQAAPAIQEALRRRVDHGVFGYAQVDDGYYDAIISWQQRRHQWTVDRSSILYTTGVVPAASCAIKALTLPGEKVLVMTPVYNCFFSSIRNQGCGIAESALKRDGDSYVVDWDHFERQCQDEKVTVFLLCNPHNPAGRVWTQEELRRMGAICAENHVRVISDEIHCELVMPGHTFVPFAAVCEQNQRNSVTLCSPSKSFNIAGLQNAYVICSDEEMRRRVDRVINIFEVCDVNPFGIEALKAAYNESEEWIDDLCQYVWDNYLCLKEFVACRLPKVSVCRLEGTYLAWLDIRQLGLTSDEATQRLLHDGKVFVSSGTLYGQRDGDGYLRINLACPRATLEEGLKRIEKVLAYI</sequence>
<comment type="similarity">
    <text evidence="5">Belongs to the class-II pyridoxal-phosphate-dependent aminotransferase family. MalY/PatB cystathionine beta-lyase subfamily.</text>
</comment>
<organism evidence="7 8">
    <name type="scientific">Hallella faecis</name>
    <dbReference type="NCBI Taxonomy" id="2841596"/>
    <lineage>
        <taxon>Bacteria</taxon>
        <taxon>Pseudomonadati</taxon>
        <taxon>Bacteroidota</taxon>
        <taxon>Bacteroidia</taxon>
        <taxon>Bacteroidales</taxon>
        <taxon>Prevotellaceae</taxon>
        <taxon>Hallella</taxon>
    </lineage>
</organism>
<reference evidence="7 8" key="1">
    <citation type="submission" date="2024-04" db="EMBL/GenBank/DDBJ databases">
        <title>Human intestinal bacterial collection.</title>
        <authorList>
            <person name="Pauvert C."/>
            <person name="Hitch T.C.A."/>
            <person name="Clavel T."/>
        </authorList>
    </citation>
    <scope>NUCLEOTIDE SEQUENCE [LARGE SCALE GENOMIC DNA]</scope>
    <source>
        <strain evidence="7 8">CLA-AA-H145</strain>
    </source>
</reference>
<dbReference type="PANTHER" id="PTHR43525">
    <property type="entry name" value="PROTEIN MALY"/>
    <property type="match status" value="1"/>
</dbReference>
<dbReference type="Pfam" id="PF00155">
    <property type="entry name" value="Aminotran_1_2"/>
    <property type="match status" value="1"/>
</dbReference>
<gene>
    <name evidence="7" type="ORF">AAAT34_06545</name>
</gene>
<dbReference type="EC" id="4.4.1.13" evidence="2"/>
<dbReference type="InterPro" id="IPR015422">
    <property type="entry name" value="PyrdxlP-dep_Trfase_small"/>
</dbReference>
<keyword evidence="8" id="KW-1185">Reference proteome</keyword>
<dbReference type="EMBL" id="JBBNFP010000020">
    <property type="protein sequence ID" value="MEQ2486711.1"/>
    <property type="molecule type" value="Genomic_DNA"/>
</dbReference>
<protein>
    <recommendedName>
        <fullName evidence="2">cysteine-S-conjugate beta-lyase</fullName>
        <ecNumber evidence="2">4.4.1.13</ecNumber>
    </recommendedName>
</protein>
<comment type="cofactor">
    <cofactor evidence="1">
        <name>pyridoxal 5'-phosphate</name>
        <dbReference type="ChEBI" id="CHEBI:597326"/>
    </cofactor>
</comment>
<comment type="caution">
    <text evidence="7">The sequence shown here is derived from an EMBL/GenBank/DDBJ whole genome shotgun (WGS) entry which is preliminary data.</text>
</comment>
<accession>A0ABV1FQN9</accession>
<evidence type="ECO:0000256" key="5">
    <source>
        <dbReference type="ARBA" id="ARBA00037974"/>
    </source>
</evidence>
<dbReference type="Gene3D" id="3.40.640.10">
    <property type="entry name" value="Type I PLP-dependent aspartate aminotransferase-like (Major domain)"/>
    <property type="match status" value="1"/>
</dbReference>
<keyword evidence="3" id="KW-0663">Pyridoxal phosphate</keyword>
<evidence type="ECO:0000259" key="6">
    <source>
        <dbReference type="Pfam" id="PF00155"/>
    </source>
</evidence>
<keyword evidence="4 7" id="KW-0456">Lyase</keyword>
<dbReference type="NCBIfam" id="TIGR04350">
    <property type="entry name" value="C_S_lyase_PatB"/>
    <property type="match status" value="1"/>
</dbReference>
<dbReference type="InterPro" id="IPR051798">
    <property type="entry name" value="Class-II_PLP-Dep_Aminotrans"/>
</dbReference>
<dbReference type="InterPro" id="IPR015424">
    <property type="entry name" value="PyrdxlP-dep_Trfase"/>
</dbReference>
<evidence type="ECO:0000256" key="4">
    <source>
        <dbReference type="ARBA" id="ARBA00023239"/>
    </source>
</evidence>
<dbReference type="GO" id="GO:0047804">
    <property type="term" value="F:cysteine-S-conjugate beta-lyase activity"/>
    <property type="evidence" value="ECO:0007669"/>
    <property type="project" value="UniProtKB-EC"/>
</dbReference>
<proteinExistence type="inferred from homology"/>
<evidence type="ECO:0000256" key="3">
    <source>
        <dbReference type="ARBA" id="ARBA00022898"/>
    </source>
</evidence>
<dbReference type="PANTHER" id="PTHR43525:SF1">
    <property type="entry name" value="PROTEIN MALY"/>
    <property type="match status" value="1"/>
</dbReference>
<dbReference type="CDD" id="cd00609">
    <property type="entry name" value="AAT_like"/>
    <property type="match status" value="1"/>
</dbReference>
<dbReference type="RefSeq" id="WP_215759794.1">
    <property type="nucleotide sequence ID" value="NZ_JAHKBE010000020.1"/>
</dbReference>
<evidence type="ECO:0000313" key="7">
    <source>
        <dbReference type="EMBL" id="MEQ2486711.1"/>
    </source>
</evidence>
<dbReference type="InterPro" id="IPR004839">
    <property type="entry name" value="Aminotransferase_I/II_large"/>
</dbReference>
<dbReference type="SUPFAM" id="SSF53383">
    <property type="entry name" value="PLP-dependent transferases"/>
    <property type="match status" value="1"/>
</dbReference>
<dbReference type="InterPro" id="IPR027619">
    <property type="entry name" value="C-S_lyase_PatB-like"/>
</dbReference>
<evidence type="ECO:0000256" key="1">
    <source>
        <dbReference type="ARBA" id="ARBA00001933"/>
    </source>
</evidence>
<feature type="domain" description="Aminotransferase class I/classII large" evidence="6">
    <location>
        <begin position="33"/>
        <end position="382"/>
    </location>
</feature>
<dbReference type="InterPro" id="IPR015421">
    <property type="entry name" value="PyrdxlP-dep_Trfase_major"/>
</dbReference>
<dbReference type="Gene3D" id="3.90.1150.10">
    <property type="entry name" value="Aspartate Aminotransferase, domain 1"/>
    <property type="match status" value="1"/>
</dbReference>